<dbReference type="Proteomes" id="UP000244729">
    <property type="component" value="Chromosome"/>
</dbReference>
<keyword evidence="6" id="KW-1185">Reference proteome</keyword>
<sequence>MSILIDASELADRLASGQRTVVLDVRWSLAAPDGTEAHRAGHIPGAVYVDLDHELADHGVTGEGRHPLPSEATLTQAMRRWGVRDGDTVVVTDDLGNQSAARAWWLLRHAGADDVRMLDGGLAAWRAAGHPLETGDVTPEPGDATAHFGSMPVIDIDAAAAFPERGVLLDARAAARYRGEVEPIDPRAGHIPGAHSAPSGDSLDADGRFLPPETLRERFAELGIDDGTPVAAYCGSGVTAAHEVAALAIAGIDAALYLGSWSQWSNDDSRPVAVGPDAGTPVASARRYSTGAAAARRPMPMRVVTSTEVTARTSSTAR</sequence>
<dbReference type="CDD" id="cd01448">
    <property type="entry name" value="TST_Repeat_1"/>
    <property type="match status" value="1"/>
</dbReference>
<dbReference type="KEGG" id="agm:DCE93_12770"/>
<dbReference type="SUPFAM" id="SSF52821">
    <property type="entry name" value="Rhodanese/Cell cycle control phosphatase"/>
    <property type="match status" value="2"/>
</dbReference>
<keyword evidence="2" id="KW-0677">Repeat</keyword>
<reference evidence="5 6" key="1">
    <citation type="submission" date="2018-04" db="EMBL/GenBank/DDBJ databases">
        <authorList>
            <person name="Li J."/>
        </authorList>
    </citation>
    <scope>NUCLEOTIDE SEQUENCE [LARGE SCALE GENOMIC DNA]</scope>
    <source>
        <strain evidence="6">30A</strain>
    </source>
</reference>
<evidence type="ECO:0000313" key="6">
    <source>
        <dbReference type="Proteomes" id="UP000244729"/>
    </source>
</evidence>
<protein>
    <submittedName>
        <fullName evidence="5">Sulfurtransferase</fullName>
    </submittedName>
</protein>
<feature type="compositionally biased region" description="Low complexity" evidence="3">
    <location>
        <begin position="292"/>
        <end position="302"/>
    </location>
</feature>
<feature type="region of interest" description="Disordered" evidence="3">
    <location>
        <begin position="272"/>
        <end position="318"/>
    </location>
</feature>
<dbReference type="AlphaFoldDB" id="A0A2S0WYH6"/>
<name>A0A2S0WYH6_9MICO</name>
<evidence type="ECO:0000259" key="4">
    <source>
        <dbReference type="PROSITE" id="PS50206"/>
    </source>
</evidence>
<feature type="domain" description="Rhodanese" evidence="4">
    <location>
        <begin position="162"/>
        <end position="273"/>
    </location>
</feature>
<dbReference type="InterPro" id="IPR036873">
    <property type="entry name" value="Rhodanese-like_dom_sf"/>
</dbReference>
<gene>
    <name evidence="5" type="ORF">DCE93_12770</name>
</gene>
<accession>A0A2S0WYH6</accession>
<dbReference type="PANTHER" id="PTHR11364:SF27">
    <property type="entry name" value="SULFURTRANSFERASE"/>
    <property type="match status" value="1"/>
</dbReference>
<dbReference type="InterPro" id="IPR001763">
    <property type="entry name" value="Rhodanese-like_dom"/>
</dbReference>
<dbReference type="CDD" id="cd01449">
    <property type="entry name" value="TST_Repeat_2"/>
    <property type="match status" value="1"/>
</dbReference>
<dbReference type="Gene3D" id="3.40.250.10">
    <property type="entry name" value="Rhodanese-like domain"/>
    <property type="match status" value="2"/>
</dbReference>
<evidence type="ECO:0000256" key="1">
    <source>
        <dbReference type="ARBA" id="ARBA00022679"/>
    </source>
</evidence>
<organism evidence="5 6">
    <name type="scientific">Agromyces badenianii</name>
    <dbReference type="NCBI Taxonomy" id="2080742"/>
    <lineage>
        <taxon>Bacteria</taxon>
        <taxon>Bacillati</taxon>
        <taxon>Actinomycetota</taxon>
        <taxon>Actinomycetes</taxon>
        <taxon>Micrococcales</taxon>
        <taxon>Microbacteriaceae</taxon>
        <taxon>Agromyces</taxon>
    </lineage>
</organism>
<dbReference type="SMART" id="SM00450">
    <property type="entry name" value="RHOD"/>
    <property type="match status" value="2"/>
</dbReference>
<dbReference type="EMBL" id="CP028913">
    <property type="protein sequence ID" value="AWB96413.1"/>
    <property type="molecule type" value="Genomic_DNA"/>
</dbReference>
<keyword evidence="1 5" id="KW-0808">Transferase</keyword>
<evidence type="ECO:0000256" key="2">
    <source>
        <dbReference type="ARBA" id="ARBA00022737"/>
    </source>
</evidence>
<dbReference type="OrthoDB" id="9770030at2"/>
<feature type="region of interest" description="Disordered" evidence="3">
    <location>
        <begin position="184"/>
        <end position="206"/>
    </location>
</feature>
<feature type="compositionally biased region" description="Polar residues" evidence="3">
    <location>
        <begin position="304"/>
        <end position="318"/>
    </location>
</feature>
<dbReference type="GO" id="GO:0004792">
    <property type="term" value="F:thiosulfate-cyanide sulfurtransferase activity"/>
    <property type="evidence" value="ECO:0007669"/>
    <property type="project" value="TreeGrafter"/>
</dbReference>
<evidence type="ECO:0000256" key="3">
    <source>
        <dbReference type="SAM" id="MobiDB-lite"/>
    </source>
</evidence>
<dbReference type="PROSITE" id="PS50206">
    <property type="entry name" value="RHODANESE_3"/>
    <property type="match status" value="2"/>
</dbReference>
<dbReference type="InterPro" id="IPR045078">
    <property type="entry name" value="TST/MPST-like"/>
</dbReference>
<evidence type="ECO:0000313" key="5">
    <source>
        <dbReference type="EMBL" id="AWB96413.1"/>
    </source>
</evidence>
<feature type="domain" description="Rhodanese" evidence="4">
    <location>
        <begin position="16"/>
        <end position="134"/>
    </location>
</feature>
<dbReference type="Pfam" id="PF00581">
    <property type="entry name" value="Rhodanese"/>
    <property type="match status" value="2"/>
</dbReference>
<proteinExistence type="predicted"/>
<dbReference type="RefSeq" id="WP_108596210.1">
    <property type="nucleotide sequence ID" value="NZ_CP028913.1"/>
</dbReference>
<dbReference type="PANTHER" id="PTHR11364">
    <property type="entry name" value="THIOSULFATE SULFERTANSFERASE"/>
    <property type="match status" value="1"/>
</dbReference>